<gene>
    <name evidence="2" type="ORF">WJX75_009588</name>
</gene>
<keyword evidence="1" id="KW-0812">Transmembrane</keyword>
<protein>
    <submittedName>
        <fullName evidence="2">Uncharacterized protein</fullName>
    </submittedName>
</protein>
<feature type="transmembrane region" description="Helical" evidence="1">
    <location>
        <begin position="50"/>
        <end position="68"/>
    </location>
</feature>
<feature type="transmembrane region" description="Helical" evidence="1">
    <location>
        <begin position="12"/>
        <end position="30"/>
    </location>
</feature>
<sequence>MGLEAGRERPDGAWFAAGVLLTAGGLAPSLATCFHAEQVLTMDPLQRLGLFLATDGLFAVTSYGFLLLGETFGRERLEGRAAETYPGPWKEPSGARIMPKYFRPYLLVLPAFVGLLIPAATTAGSLLWTEHGILAATCLTTYLATLLSQIWMETAFIKRGSFMWPMVPVVHMIYRLWQLGRGSVLVAALHGPVFLQYLQDQLAAEVAAQLAAEVAAGLAAGAVVGTLRASSLGGVSTAKDTGCSAPVRKGCCASIATLRQGLFSADALRRVQADQLLEQVNGQQREAPAL</sequence>
<name>A0ABR2Z598_9CHLO</name>
<reference evidence="2 3" key="1">
    <citation type="journal article" date="2024" name="Nat. Commun.">
        <title>Phylogenomics reveals the evolutionary origins of lichenization in chlorophyte algae.</title>
        <authorList>
            <person name="Puginier C."/>
            <person name="Libourel C."/>
            <person name="Otte J."/>
            <person name="Skaloud P."/>
            <person name="Haon M."/>
            <person name="Grisel S."/>
            <person name="Petersen M."/>
            <person name="Berrin J.G."/>
            <person name="Delaux P.M."/>
            <person name="Dal Grande F."/>
            <person name="Keller J."/>
        </authorList>
    </citation>
    <scope>NUCLEOTIDE SEQUENCE [LARGE SCALE GENOMIC DNA]</scope>
    <source>
        <strain evidence="2 3">SAG 216-7</strain>
    </source>
</reference>
<keyword evidence="1" id="KW-0472">Membrane</keyword>
<accession>A0ABR2Z598</accession>
<organism evidence="2 3">
    <name type="scientific">Coccomyxa subellipsoidea</name>
    <dbReference type="NCBI Taxonomy" id="248742"/>
    <lineage>
        <taxon>Eukaryota</taxon>
        <taxon>Viridiplantae</taxon>
        <taxon>Chlorophyta</taxon>
        <taxon>core chlorophytes</taxon>
        <taxon>Trebouxiophyceae</taxon>
        <taxon>Trebouxiophyceae incertae sedis</taxon>
        <taxon>Coccomyxaceae</taxon>
        <taxon>Coccomyxa</taxon>
    </lineage>
</organism>
<proteinExistence type="predicted"/>
<evidence type="ECO:0000256" key="1">
    <source>
        <dbReference type="SAM" id="Phobius"/>
    </source>
</evidence>
<dbReference type="EMBL" id="JALJOT010000001">
    <property type="protein sequence ID" value="KAK9919125.1"/>
    <property type="molecule type" value="Genomic_DNA"/>
</dbReference>
<evidence type="ECO:0000313" key="3">
    <source>
        <dbReference type="Proteomes" id="UP001491310"/>
    </source>
</evidence>
<dbReference type="PANTHER" id="PTHR33918">
    <property type="entry name" value="OS01G0704200 PROTEIN"/>
    <property type="match status" value="1"/>
</dbReference>
<evidence type="ECO:0000313" key="2">
    <source>
        <dbReference type="EMBL" id="KAK9919125.1"/>
    </source>
</evidence>
<comment type="caution">
    <text evidence="2">The sequence shown here is derived from an EMBL/GenBank/DDBJ whole genome shotgun (WGS) entry which is preliminary data.</text>
</comment>
<keyword evidence="3" id="KW-1185">Reference proteome</keyword>
<dbReference type="Proteomes" id="UP001491310">
    <property type="component" value="Unassembled WGS sequence"/>
</dbReference>
<feature type="transmembrane region" description="Helical" evidence="1">
    <location>
        <begin position="105"/>
        <end position="127"/>
    </location>
</feature>
<feature type="transmembrane region" description="Helical" evidence="1">
    <location>
        <begin position="133"/>
        <end position="152"/>
    </location>
</feature>
<keyword evidence="1" id="KW-1133">Transmembrane helix</keyword>